<proteinExistence type="predicted"/>
<gene>
    <name evidence="2" type="ORF">H9817_03775</name>
</gene>
<dbReference type="AlphaFoldDB" id="A0A9D2DA01"/>
<accession>A0A9D2DA01</accession>
<reference evidence="2" key="1">
    <citation type="journal article" date="2021" name="PeerJ">
        <title>Extensive microbial diversity within the chicken gut microbiome revealed by metagenomics and culture.</title>
        <authorList>
            <person name="Gilroy R."/>
            <person name="Ravi A."/>
            <person name="Getino M."/>
            <person name="Pursley I."/>
            <person name="Horton D.L."/>
            <person name="Alikhan N.F."/>
            <person name="Baker D."/>
            <person name="Gharbi K."/>
            <person name="Hall N."/>
            <person name="Watson M."/>
            <person name="Adriaenssens E.M."/>
            <person name="Foster-Nyarko E."/>
            <person name="Jarju S."/>
            <person name="Secka A."/>
            <person name="Antonio M."/>
            <person name="Oren A."/>
            <person name="Chaudhuri R.R."/>
            <person name="La Ragione R."/>
            <person name="Hildebrand F."/>
            <person name="Pallen M.J."/>
        </authorList>
    </citation>
    <scope>NUCLEOTIDE SEQUENCE</scope>
    <source>
        <strain evidence="2">ChiGjej1B1-13045</strain>
    </source>
</reference>
<name>A0A9D2DA01_9FIRM</name>
<feature type="region of interest" description="Disordered" evidence="1">
    <location>
        <begin position="1"/>
        <end position="20"/>
    </location>
</feature>
<organism evidence="2 3">
    <name type="scientific">Candidatus Mediterraneibacter stercorigallinarum</name>
    <dbReference type="NCBI Taxonomy" id="2838686"/>
    <lineage>
        <taxon>Bacteria</taxon>
        <taxon>Bacillati</taxon>
        <taxon>Bacillota</taxon>
        <taxon>Clostridia</taxon>
        <taxon>Lachnospirales</taxon>
        <taxon>Lachnospiraceae</taxon>
        <taxon>Mediterraneibacter</taxon>
    </lineage>
</organism>
<dbReference type="EMBL" id="DXCD01000098">
    <property type="protein sequence ID" value="HIZ13029.1"/>
    <property type="molecule type" value="Genomic_DNA"/>
</dbReference>
<comment type="caution">
    <text evidence="2">The sequence shown here is derived from an EMBL/GenBank/DDBJ whole genome shotgun (WGS) entry which is preliminary data.</text>
</comment>
<dbReference type="Proteomes" id="UP000824017">
    <property type="component" value="Unassembled WGS sequence"/>
</dbReference>
<sequence>MNMGIGTNTRKPDEGQMKRKNLREVACGVWFTSKGTVMPKMIKYQDDEGTIHSIAQIHVQSRDMKYYCGIPIHEYRCSTVAGDQEYLFRLYYYAEENRWKISWESEGK</sequence>
<evidence type="ECO:0000256" key="1">
    <source>
        <dbReference type="SAM" id="MobiDB-lite"/>
    </source>
</evidence>
<reference evidence="2" key="2">
    <citation type="submission" date="2021-04" db="EMBL/GenBank/DDBJ databases">
        <authorList>
            <person name="Gilroy R."/>
        </authorList>
    </citation>
    <scope>NUCLEOTIDE SEQUENCE</scope>
    <source>
        <strain evidence="2">ChiGjej1B1-13045</strain>
    </source>
</reference>
<protein>
    <submittedName>
        <fullName evidence="2">Uncharacterized protein</fullName>
    </submittedName>
</protein>
<evidence type="ECO:0000313" key="3">
    <source>
        <dbReference type="Proteomes" id="UP000824017"/>
    </source>
</evidence>
<evidence type="ECO:0000313" key="2">
    <source>
        <dbReference type="EMBL" id="HIZ13029.1"/>
    </source>
</evidence>